<feature type="signal peptide" evidence="7">
    <location>
        <begin position="1"/>
        <end position="35"/>
    </location>
</feature>
<dbReference type="EMBL" id="KB201847">
    <property type="protein sequence ID" value="ESO94316.1"/>
    <property type="molecule type" value="Genomic_DNA"/>
</dbReference>
<dbReference type="PANTHER" id="PTHR24269:SF16">
    <property type="entry name" value="PROTEIN SLG1"/>
    <property type="match status" value="1"/>
</dbReference>
<evidence type="ECO:0000256" key="3">
    <source>
        <dbReference type="ARBA" id="ARBA00022729"/>
    </source>
</evidence>
<evidence type="ECO:0000313" key="10">
    <source>
        <dbReference type="Proteomes" id="UP000030746"/>
    </source>
</evidence>
<feature type="domain" description="WSC" evidence="8">
    <location>
        <begin position="157"/>
        <end position="247"/>
    </location>
</feature>
<dbReference type="GO" id="GO:0005886">
    <property type="term" value="C:plasma membrane"/>
    <property type="evidence" value="ECO:0007669"/>
    <property type="project" value="TreeGrafter"/>
</dbReference>
<name>V4AL45_LOTGI</name>
<evidence type="ECO:0000256" key="5">
    <source>
        <dbReference type="ARBA" id="ARBA00023136"/>
    </source>
</evidence>
<keyword evidence="5" id="KW-0472">Membrane</keyword>
<evidence type="ECO:0000259" key="8">
    <source>
        <dbReference type="PROSITE" id="PS51212"/>
    </source>
</evidence>
<dbReference type="PROSITE" id="PS51212">
    <property type="entry name" value="WSC"/>
    <property type="match status" value="2"/>
</dbReference>
<sequence>MADKKYKIVEKPEVNRLTIWLIVVVFLCCNGVVLAEEAGSTSNQLSRVEREADKGHFACVDLEDDDIKSKKRTSVGPCIDFCWKIRKYWALLRKGDQCSCINKNDQYKEVDTSKCNKRCVAKNKWRQNCGGKNHFSKYSTGYVKEPDFDAFDKFQLKNLRQGCFKQKKALTGIELQTERLEQSMCIEFCLYKQFKYAIISNGDLCKCISNGNGYFAPTKAKCSVPCSGNKKFKCGGTGKTFHVYKTGYHSGAGEMEYDKRFEDLSWANSTKLGKTMMF</sequence>
<dbReference type="Proteomes" id="UP000030746">
    <property type="component" value="Unassembled WGS sequence"/>
</dbReference>
<keyword evidence="6" id="KW-0325">Glycoprotein</keyword>
<evidence type="ECO:0000256" key="2">
    <source>
        <dbReference type="ARBA" id="ARBA00022692"/>
    </source>
</evidence>
<accession>V4AL45</accession>
<proteinExistence type="predicted"/>
<protein>
    <recommendedName>
        <fullName evidence="8">WSC domain-containing protein</fullName>
    </recommendedName>
</protein>
<dbReference type="RefSeq" id="XP_009055157.1">
    <property type="nucleotide sequence ID" value="XM_009056909.1"/>
</dbReference>
<feature type="domain" description="WSC" evidence="8">
    <location>
        <begin position="53"/>
        <end position="141"/>
    </location>
</feature>
<evidence type="ECO:0000256" key="1">
    <source>
        <dbReference type="ARBA" id="ARBA00004167"/>
    </source>
</evidence>
<dbReference type="OMA" id="WSTRQAA"/>
<organism evidence="9 10">
    <name type="scientific">Lottia gigantea</name>
    <name type="common">Giant owl limpet</name>
    <dbReference type="NCBI Taxonomy" id="225164"/>
    <lineage>
        <taxon>Eukaryota</taxon>
        <taxon>Metazoa</taxon>
        <taxon>Spiralia</taxon>
        <taxon>Lophotrochozoa</taxon>
        <taxon>Mollusca</taxon>
        <taxon>Gastropoda</taxon>
        <taxon>Patellogastropoda</taxon>
        <taxon>Lottioidea</taxon>
        <taxon>Lottiidae</taxon>
        <taxon>Lottia</taxon>
    </lineage>
</organism>
<evidence type="ECO:0000256" key="7">
    <source>
        <dbReference type="SAM" id="SignalP"/>
    </source>
</evidence>
<evidence type="ECO:0000313" key="9">
    <source>
        <dbReference type="EMBL" id="ESO94316.1"/>
    </source>
</evidence>
<dbReference type="KEGG" id="lgi:LOTGIDRAFT_161543"/>
<dbReference type="InterPro" id="IPR051836">
    <property type="entry name" value="Kremen_rcpt"/>
</dbReference>
<dbReference type="STRING" id="225164.V4AL45"/>
<dbReference type="InterPro" id="IPR002889">
    <property type="entry name" value="WSC_carb-bd"/>
</dbReference>
<dbReference type="Pfam" id="PF01822">
    <property type="entry name" value="WSC"/>
    <property type="match status" value="1"/>
</dbReference>
<gene>
    <name evidence="9" type="ORF">LOTGIDRAFT_161543</name>
</gene>
<reference evidence="9 10" key="1">
    <citation type="journal article" date="2013" name="Nature">
        <title>Insights into bilaterian evolution from three spiralian genomes.</title>
        <authorList>
            <person name="Simakov O."/>
            <person name="Marletaz F."/>
            <person name="Cho S.J."/>
            <person name="Edsinger-Gonzales E."/>
            <person name="Havlak P."/>
            <person name="Hellsten U."/>
            <person name="Kuo D.H."/>
            <person name="Larsson T."/>
            <person name="Lv J."/>
            <person name="Arendt D."/>
            <person name="Savage R."/>
            <person name="Osoegawa K."/>
            <person name="de Jong P."/>
            <person name="Grimwood J."/>
            <person name="Chapman J.A."/>
            <person name="Shapiro H."/>
            <person name="Aerts A."/>
            <person name="Otillar R.P."/>
            <person name="Terry A.Y."/>
            <person name="Boore J.L."/>
            <person name="Grigoriev I.V."/>
            <person name="Lindberg D.R."/>
            <person name="Seaver E.C."/>
            <person name="Weisblat D.A."/>
            <person name="Putnam N.H."/>
            <person name="Rokhsar D.S."/>
        </authorList>
    </citation>
    <scope>NUCLEOTIDE SEQUENCE [LARGE SCALE GENOMIC DNA]</scope>
</reference>
<dbReference type="CTD" id="20238718"/>
<evidence type="ECO:0000256" key="4">
    <source>
        <dbReference type="ARBA" id="ARBA00022989"/>
    </source>
</evidence>
<keyword evidence="4" id="KW-1133">Transmembrane helix</keyword>
<keyword evidence="3 7" id="KW-0732">Signal</keyword>
<dbReference type="PANTHER" id="PTHR24269">
    <property type="entry name" value="KREMEN PROTEIN"/>
    <property type="match status" value="1"/>
</dbReference>
<feature type="chain" id="PRO_5004716151" description="WSC domain-containing protein" evidence="7">
    <location>
        <begin position="36"/>
        <end position="278"/>
    </location>
</feature>
<comment type="subcellular location">
    <subcellularLocation>
        <location evidence="1">Membrane</location>
        <topology evidence="1">Single-pass membrane protein</topology>
    </subcellularLocation>
</comment>
<evidence type="ECO:0000256" key="6">
    <source>
        <dbReference type="ARBA" id="ARBA00023180"/>
    </source>
</evidence>
<dbReference type="HOGENOM" id="CLU_1002164_0_0_1"/>
<dbReference type="GeneID" id="20238718"/>
<keyword evidence="10" id="KW-1185">Reference proteome</keyword>
<dbReference type="AlphaFoldDB" id="V4AL45"/>
<keyword evidence="2" id="KW-0812">Transmembrane</keyword>